<accession>A0A834WD26</accession>
<protein>
    <submittedName>
        <fullName evidence="1">Uncharacterized protein</fullName>
    </submittedName>
</protein>
<dbReference type="AlphaFoldDB" id="A0A834WD26"/>
<dbReference type="EMBL" id="JAAIUW010000009">
    <property type="protein sequence ID" value="KAF7814731.1"/>
    <property type="molecule type" value="Genomic_DNA"/>
</dbReference>
<comment type="caution">
    <text evidence="1">The sequence shown here is derived from an EMBL/GenBank/DDBJ whole genome shotgun (WGS) entry which is preliminary data.</text>
</comment>
<keyword evidence="2" id="KW-1185">Reference proteome</keyword>
<evidence type="ECO:0000313" key="2">
    <source>
        <dbReference type="Proteomes" id="UP000634136"/>
    </source>
</evidence>
<sequence>MGRLTYAFHVRYDNMWEIPPKISAKTPRYKQFSVVWIICLIKFRSGQMTEFGTCSTSLWKLLFNSARLPQIRMVDSRASESNFKFE</sequence>
<dbReference type="Proteomes" id="UP000634136">
    <property type="component" value="Unassembled WGS sequence"/>
</dbReference>
<proteinExistence type="predicted"/>
<evidence type="ECO:0000313" key="1">
    <source>
        <dbReference type="EMBL" id="KAF7814731.1"/>
    </source>
</evidence>
<organism evidence="1 2">
    <name type="scientific">Senna tora</name>
    <dbReference type="NCBI Taxonomy" id="362788"/>
    <lineage>
        <taxon>Eukaryota</taxon>
        <taxon>Viridiplantae</taxon>
        <taxon>Streptophyta</taxon>
        <taxon>Embryophyta</taxon>
        <taxon>Tracheophyta</taxon>
        <taxon>Spermatophyta</taxon>
        <taxon>Magnoliopsida</taxon>
        <taxon>eudicotyledons</taxon>
        <taxon>Gunneridae</taxon>
        <taxon>Pentapetalae</taxon>
        <taxon>rosids</taxon>
        <taxon>fabids</taxon>
        <taxon>Fabales</taxon>
        <taxon>Fabaceae</taxon>
        <taxon>Caesalpinioideae</taxon>
        <taxon>Cassia clade</taxon>
        <taxon>Senna</taxon>
    </lineage>
</organism>
<name>A0A834WD26_9FABA</name>
<reference evidence="1" key="1">
    <citation type="submission" date="2020-09" db="EMBL/GenBank/DDBJ databases">
        <title>Genome-Enabled Discovery of Anthraquinone Biosynthesis in Senna tora.</title>
        <authorList>
            <person name="Kang S.-H."/>
            <person name="Pandey R.P."/>
            <person name="Lee C.-M."/>
            <person name="Sim J.-S."/>
            <person name="Jeong J.-T."/>
            <person name="Choi B.-S."/>
            <person name="Jung M."/>
            <person name="Ginzburg D."/>
            <person name="Zhao K."/>
            <person name="Won S.Y."/>
            <person name="Oh T.-J."/>
            <person name="Yu Y."/>
            <person name="Kim N.-H."/>
            <person name="Lee O.R."/>
            <person name="Lee T.-H."/>
            <person name="Bashyal P."/>
            <person name="Kim T.-S."/>
            <person name="Lee W.-H."/>
            <person name="Kawkins C."/>
            <person name="Kim C.-K."/>
            <person name="Kim J.S."/>
            <person name="Ahn B.O."/>
            <person name="Rhee S.Y."/>
            <person name="Sohng J.K."/>
        </authorList>
    </citation>
    <scope>NUCLEOTIDE SEQUENCE</scope>
    <source>
        <tissue evidence="1">Leaf</tissue>
    </source>
</reference>
<gene>
    <name evidence="1" type="ORF">G2W53_028700</name>
</gene>